<name>A0A930YGY8_9ACTN</name>
<dbReference type="InterPro" id="IPR013693">
    <property type="entry name" value="SpoIID/LytB_N"/>
</dbReference>
<dbReference type="RefSeq" id="WP_194696227.1">
    <property type="nucleotide sequence ID" value="NZ_JADKPO010000011.1"/>
</dbReference>
<dbReference type="Proteomes" id="UP000660668">
    <property type="component" value="Unassembled WGS sequence"/>
</dbReference>
<dbReference type="EMBL" id="JADKPO010000011">
    <property type="protein sequence ID" value="MBF4768071.1"/>
    <property type="molecule type" value="Genomic_DNA"/>
</dbReference>
<dbReference type="NCBIfam" id="TIGR02669">
    <property type="entry name" value="SpoIID_LytB"/>
    <property type="match status" value="1"/>
</dbReference>
<keyword evidence="4" id="KW-1185">Reference proteome</keyword>
<reference evidence="3" key="1">
    <citation type="submission" date="2020-11" db="EMBL/GenBank/DDBJ databases">
        <title>Nocardioides cynanchi sp. nov., isolated from soil of rhizosphere of Cynanchum wilfordii.</title>
        <authorList>
            <person name="Lee J.-S."/>
            <person name="Suh M.K."/>
            <person name="Kim J.-S."/>
        </authorList>
    </citation>
    <scope>NUCLEOTIDE SEQUENCE</scope>
    <source>
        <strain evidence="3">KCTC 19276</strain>
    </source>
</reference>
<dbReference type="PROSITE" id="PS51257">
    <property type="entry name" value="PROKAR_LIPOPROTEIN"/>
    <property type="match status" value="1"/>
</dbReference>
<evidence type="ECO:0000259" key="2">
    <source>
        <dbReference type="Pfam" id="PF08486"/>
    </source>
</evidence>
<organism evidence="3 4">
    <name type="scientific">Nocardioides agariphilus</name>
    <dbReference type="NCBI Taxonomy" id="433664"/>
    <lineage>
        <taxon>Bacteria</taxon>
        <taxon>Bacillati</taxon>
        <taxon>Actinomycetota</taxon>
        <taxon>Actinomycetes</taxon>
        <taxon>Propionibacteriales</taxon>
        <taxon>Nocardioidaceae</taxon>
        <taxon>Nocardioides</taxon>
    </lineage>
</organism>
<accession>A0A930YGY8</accession>
<dbReference type="GO" id="GO:0030435">
    <property type="term" value="P:sporulation resulting in formation of a cellular spore"/>
    <property type="evidence" value="ECO:0007669"/>
    <property type="project" value="InterPro"/>
</dbReference>
<dbReference type="Pfam" id="PF08486">
    <property type="entry name" value="SpoIID"/>
    <property type="match status" value="1"/>
</dbReference>
<evidence type="ECO:0000313" key="3">
    <source>
        <dbReference type="EMBL" id="MBF4768071.1"/>
    </source>
</evidence>
<dbReference type="InterPro" id="IPR013486">
    <property type="entry name" value="SpoIID/LytB"/>
</dbReference>
<evidence type="ECO:0000313" key="4">
    <source>
        <dbReference type="Proteomes" id="UP000660668"/>
    </source>
</evidence>
<comment type="caution">
    <text evidence="3">The sequence shown here is derived from an EMBL/GenBank/DDBJ whole genome shotgun (WGS) entry which is preliminary data.</text>
</comment>
<dbReference type="AlphaFoldDB" id="A0A930YGY8"/>
<proteinExistence type="predicted"/>
<feature type="domain" description="Sporulation stage II protein D amidase enhancer LytB N-terminal" evidence="2">
    <location>
        <begin position="203"/>
        <end position="285"/>
    </location>
</feature>
<evidence type="ECO:0000256" key="1">
    <source>
        <dbReference type="SAM" id="SignalP"/>
    </source>
</evidence>
<feature type="chain" id="PRO_5039216437" evidence="1">
    <location>
        <begin position="21"/>
        <end position="406"/>
    </location>
</feature>
<protein>
    <submittedName>
        <fullName evidence="3">SpoIID/LytB domain-containing protein</fullName>
    </submittedName>
</protein>
<feature type="signal peptide" evidence="1">
    <location>
        <begin position="1"/>
        <end position="20"/>
    </location>
</feature>
<keyword evidence="1" id="KW-0732">Signal</keyword>
<sequence>MPRTSHLVIPLALLSCTALALGAVPGAVAAAPAAQAAEVWTIGAGSTIKVDGFGYGHGRGMSQYGSEGAALQGLTSAQIMDFYYPGTTAGQAKGQVKVWISGDRDNVLTVLRRPGLAVRDLVTKKKIVLPDRNTRRWRLKAGSGTKTVVSFYRGGWVRWRTLGGDAEFTAGGAPVTLVLATGNVAYRGGLASRAPRPGRAKRITVNRVPLESYLRGVVPRETFPSWHQAALEAQAIAARTYAAWDRSTPSSKLYQICDTTSCQVYGGFSAEYASTDTAIAATRFSVRLDGAGKPAFTQFSSSNGGWTVAGSQPYLVAKADPYDGWSGNKVGTWHDVPLTAGNVERNYPAIGSLTKISIDTRDGHGDLGGRVLKMTLTGTGGSVQTTGEDFRLRVGLRSSWFVLKVS</sequence>
<gene>
    <name evidence="3" type="ORF">ISU10_09855</name>
</gene>